<feature type="region of interest" description="Disordered" evidence="1">
    <location>
        <begin position="129"/>
        <end position="149"/>
    </location>
</feature>
<keyword evidence="2" id="KW-0472">Membrane</keyword>
<dbReference type="Proteomes" id="UP000076643">
    <property type="component" value="Unassembled WGS sequence"/>
</dbReference>
<dbReference type="GO" id="GO:0090313">
    <property type="term" value="P:regulation of protein targeting to membrane"/>
    <property type="evidence" value="ECO:0007669"/>
    <property type="project" value="TreeGrafter"/>
</dbReference>
<protein>
    <recommendedName>
        <fullName evidence="3">AsmA domain-containing protein</fullName>
    </recommendedName>
</protein>
<gene>
    <name evidence="4" type="ORF">N475_08885</name>
</gene>
<accession>A0A166YTN2</accession>
<dbReference type="RefSeq" id="WP_063355786.1">
    <property type="nucleotide sequence ID" value="NZ_AQHB01000038.1"/>
</dbReference>
<keyword evidence="2" id="KW-1133">Transmembrane helix</keyword>
<dbReference type="PATRIC" id="fig|1365250.3.peg.759"/>
<evidence type="ECO:0000256" key="1">
    <source>
        <dbReference type="SAM" id="MobiDB-lite"/>
    </source>
</evidence>
<dbReference type="InterPro" id="IPR052894">
    <property type="entry name" value="AsmA-related"/>
</dbReference>
<comment type="caution">
    <text evidence="4">The sequence shown here is derived from an EMBL/GenBank/DDBJ whole genome shotgun (WGS) entry which is preliminary data.</text>
</comment>
<organism evidence="4 5">
    <name type="scientific">Pseudoalteromonas luteoviolacea DSM 6061</name>
    <dbReference type="NCBI Taxonomy" id="1365250"/>
    <lineage>
        <taxon>Bacteria</taxon>
        <taxon>Pseudomonadati</taxon>
        <taxon>Pseudomonadota</taxon>
        <taxon>Gammaproteobacteria</taxon>
        <taxon>Alteromonadales</taxon>
        <taxon>Pseudoalteromonadaceae</taxon>
        <taxon>Pseudoalteromonas</taxon>
    </lineage>
</organism>
<name>A0A166YTN2_9GAMM</name>
<sequence length="650" mass="70459">MKAILKGVVGIVVLLVALLILAPLLIPTDTIVSQITSQVEKTTGRTLRIAGDSELSVFPKLNITLNNVEFANMPSGSQSNMLTMEQLAVNIPWVSLLSGEFKLERFVINNPRVLLEVDVAGKPNWQLFPTTPVQPAEQSSTDKSSGSTQLPSGFDIALGEVAIYGGSVIYQDAQSGTTEEITDLDLSVMLPSLYQALTIDGAITYQAQRFEIEMKVDNPAKAIQSEDFKFSKVLRNQLVNIDFNGEVVDGAKRFKGDLLLAGDSVKALTQWQNVPLEAQENAFNQFEVKGSMQFADNVFRLDSFSASLDELQITGNATVDLKSRIAISADVDLGMLDVNPYLPEPATTTEQPPVPEDNAPPQPIVWDDSEIDLSALNQLDANLVVRSTGFKARKITLGENQLSVRLQQGKARVSLDKFNAYEGDGNGVITVNAVAKPYRIETNFKLRGINAQPLLSDAIDFDKVLGKGSINWSLQTQGMSQKQFISKLGGKLAFEFKDGGVKGANLAEMVRKGQEMLKGNFSGLSEGINADFDPEQKTDFSALTGSFNFTNGVGTNSNLLLASPLIRVTGSGTVDLPKTFIDYRLVTGIVDTIEGQSSQDKSTGFKIPARIKGPFHQVETSLDFSGAAKDKAKDAIKDKLKDKFKGLFGG</sequence>
<feature type="domain" description="AsmA" evidence="3">
    <location>
        <begin position="7"/>
        <end position="322"/>
    </location>
</feature>
<dbReference type="PANTHER" id="PTHR30441">
    <property type="entry name" value="DUF748 DOMAIN-CONTAINING PROTEIN"/>
    <property type="match status" value="1"/>
</dbReference>
<dbReference type="Pfam" id="PF05170">
    <property type="entry name" value="AsmA"/>
    <property type="match status" value="1"/>
</dbReference>
<dbReference type="PANTHER" id="PTHR30441:SF4">
    <property type="entry name" value="PROTEIN ASMA"/>
    <property type="match status" value="1"/>
</dbReference>
<dbReference type="EMBL" id="AUYB01000079">
    <property type="protein sequence ID" value="KZN43508.1"/>
    <property type="molecule type" value="Genomic_DNA"/>
</dbReference>
<keyword evidence="5" id="KW-1185">Reference proteome</keyword>
<evidence type="ECO:0000256" key="2">
    <source>
        <dbReference type="SAM" id="Phobius"/>
    </source>
</evidence>
<evidence type="ECO:0000313" key="4">
    <source>
        <dbReference type="EMBL" id="KZN43508.1"/>
    </source>
</evidence>
<dbReference type="InterPro" id="IPR007844">
    <property type="entry name" value="AsmA"/>
</dbReference>
<dbReference type="AlphaFoldDB" id="A0A166YTN2"/>
<feature type="transmembrane region" description="Helical" evidence="2">
    <location>
        <begin position="7"/>
        <end position="26"/>
    </location>
</feature>
<proteinExistence type="predicted"/>
<dbReference type="GO" id="GO:0005886">
    <property type="term" value="C:plasma membrane"/>
    <property type="evidence" value="ECO:0007669"/>
    <property type="project" value="TreeGrafter"/>
</dbReference>
<evidence type="ECO:0000313" key="5">
    <source>
        <dbReference type="Proteomes" id="UP000076643"/>
    </source>
</evidence>
<keyword evidence="2" id="KW-0812">Transmembrane</keyword>
<reference evidence="4 5" key="1">
    <citation type="submission" date="2013-07" db="EMBL/GenBank/DDBJ databases">
        <title>Comparative Genomic and Metabolomic Analysis of Twelve Strains of Pseudoalteromonas luteoviolacea.</title>
        <authorList>
            <person name="Vynne N.G."/>
            <person name="Mansson M."/>
            <person name="Gram L."/>
        </authorList>
    </citation>
    <scope>NUCLEOTIDE SEQUENCE [LARGE SCALE GENOMIC DNA]</scope>
    <source>
        <strain evidence="4 5">DSM 6061</strain>
    </source>
</reference>
<evidence type="ECO:0000259" key="3">
    <source>
        <dbReference type="Pfam" id="PF05170"/>
    </source>
</evidence>